<evidence type="ECO:0000256" key="3">
    <source>
        <dbReference type="ARBA" id="ARBA00022777"/>
    </source>
</evidence>
<dbReference type="PANTHER" id="PTHR44329">
    <property type="entry name" value="SERINE/THREONINE-PROTEIN KINASE TNNI3K-RELATED"/>
    <property type="match status" value="1"/>
</dbReference>
<dbReference type="SUPFAM" id="SSF56112">
    <property type="entry name" value="Protein kinase-like (PK-like)"/>
    <property type="match status" value="1"/>
</dbReference>
<gene>
    <name evidence="7" type="ORF">AMORRO_LOCUS5613</name>
</gene>
<evidence type="ECO:0000313" key="7">
    <source>
        <dbReference type="EMBL" id="CAG8551906.1"/>
    </source>
</evidence>
<dbReference type="InterPro" id="IPR000719">
    <property type="entry name" value="Prot_kinase_dom"/>
</dbReference>
<evidence type="ECO:0000256" key="4">
    <source>
        <dbReference type="ARBA" id="ARBA00022840"/>
    </source>
</evidence>
<dbReference type="GO" id="GO:0004674">
    <property type="term" value="F:protein serine/threonine kinase activity"/>
    <property type="evidence" value="ECO:0007669"/>
    <property type="project" value="TreeGrafter"/>
</dbReference>
<dbReference type="AlphaFoldDB" id="A0A9N9B5Y3"/>
<dbReference type="EMBL" id="CAJVPV010003442">
    <property type="protein sequence ID" value="CAG8551906.1"/>
    <property type="molecule type" value="Genomic_DNA"/>
</dbReference>
<comment type="caution">
    <text evidence="7">The sequence shown here is derived from an EMBL/GenBank/DDBJ whole genome shotgun (WGS) entry which is preliminary data.</text>
</comment>
<keyword evidence="3" id="KW-0418">Kinase</keyword>
<evidence type="ECO:0000313" key="8">
    <source>
        <dbReference type="Proteomes" id="UP000789342"/>
    </source>
</evidence>
<protein>
    <submittedName>
        <fullName evidence="7">2149_t:CDS:1</fullName>
    </submittedName>
</protein>
<keyword evidence="4 5" id="KW-0067">ATP-binding</keyword>
<proteinExistence type="predicted"/>
<dbReference type="InterPro" id="IPR051681">
    <property type="entry name" value="Ser/Thr_Kinases-Pseudokinases"/>
</dbReference>
<dbReference type="PANTHER" id="PTHR44329:SF288">
    <property type="entry name" value="MITOGEN-ACTIVATED PROTEIN KINASE KINASE KINASE 20"/>
    <property type="match status" value="1"/>
</dbReference>
<dbReference type="InterPro" id="IPR001245">
    <property type="entry name" value="Ser-Thr/Tyr_kinase_cat_dom"/>
</dbReference>
<dbReference type="PROSITE" id="PS00107">
    <property type="entry name" value="PROTEIN_KINASE_ATP"/>
    <property type="match status" value="1"/>
</dbReference>
<dbReference type="Gene3D" id="1.10.510.10">
    <property type="entry name" value="Transferase(Phosphotransferase) domain 1"/>
    <property type="match status" value="1"/>
</dbReference>
<accession>A0A9N9B5Y3</accession>
<evidence type="ECO:0000259" key="6">
    <source>
        <dbReference type="PROSITE" id="PS50011"/>
    </source>
</evidence>
<dbReference type="Proteomes" id="UP000789342">
    <property type="component" value="Unassembled WGS sequence"/>
</dbReference>
<dbReference type="Pfam" id="PF07714">
    <property type="entry name" value="PK_Tyr_Ser-Thr"/>
    <property type="match status" value="1"/>
</dbReference>
<feature type="domain" description="Protein kinase" evidence="6">
    <location>
        <begin position="1"/>
        <end position="268"/>
    </location>
</feature>
<dbReference type="OrthoDB" id="544350at2759"/>
<keyword evidence="8" id="KW-1185">Reference proteome</keyword>
<dbReference type="InterPro" id="IPR011009">
    <property type="entry name" value="Kinase-like_dom_sf"/>
</dbReference>
<name>A0A9N9B5Y3_9GLOM</name>
<evidence type="ECO:0000256" key="1">
    <source>
        <dbReference type="ARBA" id="ARBA00022679"/>
    </source>
</evidence>
<dbReference type="GO" id="GO:0005524">
    <property type="term" value="F:ATP binding"/>
    <property type="evidence" value="ECO:0007669"/>
    <property type="project" value="UniProtKB-UniRule"/>
</dbReference>
<dbReference type="PROSITE" id="PS50011">
    <property type="entry name" value="PROTEIN_KINASE_DOM"/>
    <property type="match status" value="1"/>
</dbReference>
<evidence type="ECO:0000256" key="2">
    <source>
        <dbReference type="ARBA" id="ARBA00022741"/>
    </source>
</evidence>
<dbReference type="Gene3D" id="3.30.200.20">
    <property type="entry name" value="Phosphorylase Kinase, domain 1"/>
    <property type="match status" value="1"/>
</dbReference>
<keyword evidence="2 5" id="KW-0547">Nucleotide-binding</keyword>
<keyword evidence="1" id="KW-0808">Transferase</keyword>
<reference evidence="7" key="1">
    <citation type="submission" date="2021-06" db="EMBL/GenBank/DDBJ databases">
        <authorList>
            <person name="Kallberg Y."/>
            <person name="Tangrot J."/>
            <person name="Rosling A."/>
        </authorList>
    </citation>
    <scope>NUCLEOTIDE SEQUENCE</scope>
    <source>
        <strain evidence="7">CL551</strain>
    </source>
</reference>
<sequence>MDLNKLFASLLSSSKYPVDRSYHISSGNKEIDRVINEIQCKYMAKYQNQWSSSFYRNRNMVICPRIRCEKYFQWFPYEELKFINEIGKGGFGTVYHVLNNDSFDYALKSLKGSRKSSKGFVESVNKKSIILGIAYGVKAIHDEDKETGDHQTYISDLGVCNPVDERHTRKLYGVLPFVAPEVLKGSEYTKESDIYSLAMLIWTVIMGRKPYSDCSHDIYLTLEICSGLRPEIPEGTPYALTDLIMQCWDSDPTKRPNIHEIILILNWVPFSEGGFIGSGVDSIPQHQEAIYTSHLLYSYDEGSEFGELIEEYVRKSREKEIEEDPEDFVEIVNLNGFVEGKTVPRI</sequence>
<organism evidence="7 8">
    <name type="scientific">Acaulospora morrowiae</name>
    <dbReference type="NCBI Taxonomy" id="94023"/>
    <lineage>
        <taxon>Eukaryota</taxon>
        <taxon>Fungi</taxon>
        <taxon>Fungi incertae sedis</taxon>
        <taxon>Mucoromycota</taxon>
        <taxon>Glomeromycotina</taxon>
        <taxon>Glomeromycetes</taxon>
        <taxon>Diversisporales</taxon>
        <taxon>Acaulosporaceae</taxon>
        <taxon>Acaulospora</taxon>
    </lineage>
</organism>
<evidence type="ECO:0000256" key="5">
    <source>
        <dbReference type="PROSITE-ProRule" id="PRU10141"/>
    </source>
</evidence>
<dbReference type="InterPro" id="IPR017441">
    <property type="entry name" value="Protein_kinase_ATP_BS"/>
</dbReference>
<feature type="binding site" evidence="5">
    <location>
        <position position="108"/>
    </location>
    <ligand>
        <name>ATP</name>
        <dbReference type="ChEBI" id="CHEBI:30616"/>
    </ligand>
</feature>